<accession>A0ABP6BDY4</accession>
<feature type="region of interest" description="Disordered" evidence="1">
    <location>
        <begin position="61"/>
        <end position="105"/>
    </location>
</feature>
<dbReference type="RefSeq" id="WP_344544328.1">
    <property type="nucleotide sequence ID" value="NZ_BAAATM010000029.1"/>
</dbReference>
<dbReference type="EMBL" id="BAAATM010000029">
    <property type="protein sequence ID" value="GAA2559959.1"/>
    <property type="molecule type" value="Genomic_DNA"/>
</dbReference>
<evidence type="ECO:0000256" key="1">
    <source>
        <dbReference type="SAM" id="MobiDB-lite"/>
    </source>
</evidence>
<sequence>MSPRPFDPELLPEGHPDRIAVPPRRTASATVWRGLVRYLLLPSYRGLVALGSTHVAGLWHPEFGPLCREPRQDPPSSRAPRPGVEGRPEAWPAHPTPSPEIQGDQ</sequence>
<organism evidence="2 3">
    <name type="scientific">Streptomyces levis</name>
    <dbReference type="NCBI Taxonomy" id="285566"/>
    <lineage>
        <taxon>Bacteria</taxon>
        <taxon>Bacillati</taxon>
        <taxon>Actinomycetota</taxon>
        <taxon>Actinomycetes</taxon>
        <taxon>Kitasatosporales</taxon>
        <taxon>Streptomycetaceae</taxon>
        <taxon>Streptomyces</taxon>
    </lineage>
</organism>
<proteinExistence type="predicted"/>
<feature type="region of interest" description="Disordered" evidence="1">
    <location>
        <begin position="1"/>
        <end position="26"/>
    </location>
</feature>
<keyword evidence="3" id="KW-1185">Reference proteome</keyword>
<evidence type="ECO:0000313" key="3">
    <source>
        <dbReference type="Proteomes" id="UP001501095"/>
    </source>
</evidence>
<protein>
    <submittedName>
        <fullName evidence="2">Uncharacterized protein</fullName>
    </submittedName>
</protein>
<evidence type="ECO:0000313" key="2">
    <source>
        <dbReference type="EMBL" id="GAA2559959.1"/>
    </source>
</evidence>
<comment type="caution">
    <text evidence="2">The sequence shown here is derived from an EMBL/GenBank/DDBJ whole genome shotgun (WGS) entry which is preliminary data.</text>
</comment>
<name>A0ABP6BDY4_9ACTN</name>
<gene>
    <name evidence="2" type="ORF">GCM10010423_72830</name>
</gene>
<reference evidence="3" key="1">
    <citation type="journal article" date="2019" name="Int. J. Syst. Evol. Microbiol.">
        <title>The Global Catalogue of Microorganisms (GCM) 10K type strain sequencing project: providing services to taxonomists for standard genome sequencing and annotation.</title>
        <authorList>
            <consortium name="The Broad Institute Genomics Platform"/>
            <consortium name="The Broad Institute Genome Sequencing Center for Infectious Disease"/>
            <person name="Wu L."/>
            <person name="Ma J."/>
        </authorList>
    </citation>
    <scope>NUCLEOTIDE SEQUENCE [LARGE SCALE GENOMIC DNA]</scope>
    <source>
        <strain evidence="3">JCM 6924</strain>
    </source>
</reference>
<dbReference type="Proteomes" id="UP001501095">
    <property type="component" value="Unassembled WGS sequence"/>
</dbReference>